<evidence type="ECO:0000313" key="2">
    <source>
        <dbReference type="EMBL" id="KAF0039436.1"/>
    </source>
</evidence>
<name>A0A6A4SW14_SCOMX</name>
<feature type="region of interest" description="Disordered" evidence="1">
    <location>
        <begin position="60"/>
        <end position="92"/>
    </location>
</feature>
<dbReference type="Proteomes" id="UP000438429">
    <property type="component" value="Unassembled WGS sequence"/>
</dbReference>
<organism evidence="2 3">
    <name type="scientific">Scophthalmus maximus</name>
    <name type="common">Turbot</name>
    <name type="synonym">Psetta maxima</name>
    <dbReference type="NCBI Taxonomy" id="52904"/>
    <lineage>
        <taxon>Eukaryota</taxon>
        <taxon>Metazoa</taxon>
        <taxon>Chordata</taxon>
        <taxon>Craniata</taxon>
        <taxon>Vertebrata</taxon>
        <taxon>Euteleostomi</taxon>
        <taxon>Actinopterygii</taxon>
        <taxon>Neopterygii</taxon>
        <taxon>Teleostei</taxon>
        <taxon>Neoteleostei</taxon>
        <taxon>Acanthomorphata</taxon>
        <taxon>Carangaria</taxon>
        <taxon>Pleuronectiformes</taxon>
        <taxon>Pleuronectoidei</taxon>
        <taxon>Scophthalmidae</taxon>
        <taxon>Scophthalmus</taxon>
    </lineage>
</organism>
<gene>
    <name evidence="2" type="ORF">F2P81_007671</name>
</gene>
<sequence length="92" mass="9870">MLGRIGLNCPRLVELVACANGLEPLDEEQKLDGHRTRGVRGDLQRLCGVCEDVWAQADSAVNHGGGADPRQKLRHGADPQRSVQAPGTHVVP</sequence>
<evidence type="ECO:0000313" key="3">
    <source>
        <dbReference type="Proteomes" id="UP000438429"/>
    </source>
</evidence>
<comment type="caution">
    <text evidence="2">The sequence shown here is derived from an EMBL/GenBank/DDBJ whole genome shotgun (WGS) entry which is preliminary data.</text>
</comment>
<accession>A0A6A4SW14</accession>
<reference evidence="2 3" key="1">
    <citation type="submission" date="2019-06" db="EMBL/GenBank/DDBJ databases">
        <title>Draft genomes of female and male turbot (Scophthalmus maximus).</title>
        <authorList>
            <person name="Xu H."/>
            <person name="Xu X.-W."/>
            <person name="Shao C."/>
            <person name="Chen S."/>
        </authorList>
    </citation>
    <scope>NUCLEOTIDE SEQUENCE [LARGE SCALE GENOMIC DNA]</scope>
    <source>
        <strain evidence="2">Ysfricsl-2016a</strain>
        <tissue evidence="2">Blood</tissue>
    </source>
</reference>
<dbReference type="AlphaFoldDB" id="A0A6A4SW14"/>
<dbReference type="EMBL" id="VEVO01000007">
    <property type="protein sequence ID" value="KAF0039436.1"/>
    <property type="molecule type" value="Genomic_DNA"/>
</dbReference>
<evidence type="ECO:0000256" key="1">
    <source>
        <dbReference type="SAM" id="MobiDB-lite"/>
    </source>
</evidence>
<protein>
    <submittedName>
        <fullName evidence="2">Uncharacterized protein</fullName>
    </submittedName>
</protein>
<proteinExistence type="predicted"/>
<feature type="compositionally biased region" description="Basic and acidic residues" evidence="1">
    <location>
        <begin position="69"/>
        <end position="78"/>
    </location>
</feature>